<proteinExistence type="predicted"/>
<feature type="compositionally biased region" description="Low complexity" evidence="1">
    <location>
        <begin position="953"/>
        <end position="965"/>
    </location>
</feature>
<feature type="compositionally biased region" description="Pro residues" evidence="1">
    <location>
        <begin position="150"/>
        <end position="163"/>
    </location>
</feature>
<feature type="region of interest" description="Disordered" evidence="1">
    <location>
        <begin position="676"/>
        <end position="728"/>
    </location>
</feature>
<dbReference type="EMBL" id="JAVHNQ010000016">
    <property type="protein sequence ID" value="KAK6331215.1"/>
    <property type="molecule type" value="Genomic_DNA"/>
</dbReference>
<feature type="compositionally biased region" description="Low complexity" evidence="1">
    <location>
        <begin position="206"/>
        <end position="219"/>
    </location>
</feature>
<keyword evidence="3" id="KW-1185">Reference proteome</keyword>
<name>A0AAV9U1R8_9PEZI</name>
<evidence type="ECO:0000256" key="1">
    <source>
        <dbReference type="SAM" id="MobiDB-lite"/>
    </source>
</evidence>
<feature type="region of interest" description="Disordered" evidence="1">
    <location>
        <begin position="381"/>
        <end position="639"/>
    </location>
</feature>
<dbReference type="Proteomes" id="UP001375240">
    <property type="component" value="Unassembled WGS sequence"/>
</dbReference>
<feature type="compositionally biased region" description="Low complexity" evidence="1">
    <location>
        <begin position="917"/>
        <end position="927"/>
    </location>
</feature>
<feature type="compositionally biased region" description="Low complexity" evidence="1">
    <location>
        <begin position="51"/>
        <end position="67"/>
    </location>
</feature>
<protein>
    <submittedName>
        <fullName evidence="2">Uncharacterized protein</fullName>
    </submittedName>
</protein>
<feature type="compositionally biased region" description="Gly residues" evidence="1">
    <location>
        <begin position="102"/>
        <end position="116"/>
    </location>
</feature>
<feature type="compositionally biased region" description="Acidic residues" evidence="1">
    <location>
        <begin position="980"/>
        <end position="993"/>
    </location>
</feature>
<reference evidence="2 3" key="1">
    <citation type="submission" date="2019-10" db="EMBL/GenBank/DDBJ databases">
        <authorList>
            <person name="Palmer J.M."/>
        </authorList>
    </citation>
    <scope>NUCLEOTIDE SEQUENCE [LARGE SCALE GENOMIC DNA]</scope>
    <source>
        <strain evidence="2 3">TWF696</strain>
    </source>
</reference>
<feature type="compositionally biased region" description="Low complexity" evidence="1">
    <location>
        <begin position="466"/>
        <end position="476"/>
    </location>
</feature>
<feature type="region of interest" description="Disordered" evidence="1">
    <location>
        <begin position="192"/>
        <end position="219"/>
    </location>
</feature>
<feature type="region of interest" description="Disordered" evidence="1">
    <location>
        <begin position="257"/>
        <end position="283"/>
    </location>
</feature>
<sequence length="993" mass="102564">MSQFPQDNHGGRQGQPGAPAPESSANPTMQQQSTQQQQQYPPMLSAPVPTNPYYQQPNPYYQQQIPNLTGQAQGPLLHAQPHMPGSQQWMPQNVQQPPFAGRGRGQGQGGGPGRGRGVSPVRGGYPGASQGRGGYVAYGGQTFPQNASLYPPPPPVLPQPPRSPSHHQSPSYHQDFQTAYYPPQAESVYPPVAYSSVGYPPPVPQIPHQQTPQQQQIPYQQQLYDYSQPVRPYTPQSFHQSYYPPHNQYQAEIPASYYPDQGAAPGPSQLPQPSPAFTSPAPSQFTAVGSFTVPQSAHSSNPTSLSSGIRVRTRACISPNSQAVRVAAVTQNLAVSSPVPQHQDHNFHGSVAPPVHSVASASLSTGVLLTAPASIPQAAQSLPSGVRQLAEVDTPPPPPSRSPSPPPPPPPPPDSPAMSTGGDMSSHHDSKGKGKATGPEEGGLQSAIEKLGSFGEFLQSNVRDQAGPSASAAGPSTQTEGGAGALAGEGKKPSKASKKRKNRKRKQKKAKAAEAATSQASGEEDAMVIDEDDAAGPSVAAVEEGKAPDVQMADDGEDEKAQPMHAVAEGSRGPMSSEGVQYLQKKYEEEARTLAEGRSSSATGPASRDAPKTASLARPPAPSVESEETGVRSAKAISTKAWEMTGPRLATLREATGNDAAHGAAAERVQRAMAPYSSDGLPQNPGVVSESVLELGGKPPISKDGKLSQPVTSAAAARARSAAQALREGRLWGAGAGAGTGEKKMTRTALAARIDSLRAVQPTEPDEDEFFKTAMRAERLTRNLAPLAPARAPAPAPACAPAPAARAPAAAAAAPAPAAAAARAPPAAAARAPAAATGTADPSLSSFGLVDWDGMFQELMGLAGSPSTQKADTNVADPATTSLDDLDAAFEEMEGPATAEAEVLATSPLSSLSGVSTPTFFPAAAPTVADPRVAATSRRGQVASRASTPQSTRSSAAGSGARNASFTPRDHDIRGPFGEGEGEGAGDDDVDLV</sequence>
<organism evidence="2 3">
    <name type="scientific">Orbilia brochopaga</name>
    <dbReference type="NCBI Taxonomy" id="3140254"/>
    <lineage>
        <taxon>Eukaryota</taxon>
        <taxon>Fungi</taxon>
        <taxon>Dikarya</taxon>
        <taxon>Ascomycota</taxon>
        <taxon>Pezizomycotina</taxon>
        <taxon>Orbiliomycetes</taxon>
        <taxon>Orbiliales</taxon>
        <taxon>Orbiliaceae</taxon>
        <taxon>Orbilia</taxon>
    </lineage>
</organism>
<feature type="compositionally biased region" description="Gly residues" evidence="1">
    <location>
        <begin position="124"/>
        <end position="137"/>
    </location>
</feature>
<feature type="compositionally biased region" description="Low complexity" evidence="1">
    <location>
        <begin position="30"/>
        <end position="39"/>
    </location>
</feature>
<feature type="compositionally biased region" description="Low complexity" evidence="1">
    <location>
        <begin position="713"/>
        <end position="726"/>
    </location>
</feature>
<feature type="region of interest" description="Disordered" evidence="1">
    <location>
        <begin position="1"/>
        <end position="177"/>
    </location>
</feature>
<feature type="compositionally biased region" description="Basic residues" evidence="1">
    <location>
        <begin position="493"/>
        <end position="510"/>
    </location>
</feature>
<comment type="caution">
    <text evidence="2">The sequence shown here is derived from an EMBL/GenBank/DDBJ whole genome shotgun (WGS) entry which is preliminary data.</text>
</comment>
<feature type="compositionally biased region" description="Acidic residues" evidence="1">
    <location>
        <begin position="522"/>
        <end position="534"/>
    </location>
</feature>
<feature type="compositionally biased region" description="Basic and acidic residues" evidence="1">
    <location>
        <begin position="585"/>
        <end position="595"/>
    </location>
</feature>
<evidence type="ECO:0000313" key="3">
    <source>
        <dbReference type="Proteomes" id="UP001375240"/>
    </source>
</evidence>
<evidence type="ECO:0000313" key="2">
    <source>
        <dbReference type="EMBL" id="KAK6331215.1"/>
    </source>
</evidence>
<feature type="compositionally biased region" description="Polar residues" evidence="1">
    <location>
        <begin position="85"/>
        <end position="94"/>
    </location>
</feature>
<dbReference type="AlphaFoldDB" id="A0AAV9U1R8"/>
<feature type="compositionally biased region" description="Pro residues" evidence="1">
    <location>
        <begin position="394"/>
        <end position="415"/>
    </location>
</feature>
<feature type="region of interest" description="Disordered" evidence="1">
    <location>
        <begin position="915"/>
        <end position="993"/>
    </location>
</feature>
<gene>
    <name evidence="2" type="ORF">TWF696_003274</name>
</gene>
<accession>A0AAV9U1R8</accession>